<name>A9URV5_MONBE</name>
<dbReference type="EMBL" id="CH991544">
    <property type="protein sequence ID" value="EDQ91992.1"/>
    <property type="molecule type" value="Genomic_DNA"/>
</dbReference>
<feature type="region of interest" description="Disordered" evidence="1">
    <location>
        <begin position="534"/>
        <end position="574"/>
    </location>
</feature>
<evidence type="ECO:0000256" key="1">
    <source>
        <dbReference type="SAM" id="MobiDB-lite"/>
    </source>
</evidence>
<dbReference type="PANTHER" id="PTHR12349:SF4">
    <property type="entry name" value="ANKYRIN REPEAT AND LEM DOMAIN-CONTAINING PROTEIN 2"/>
    <property type="match status" value="1"/>
</dbReference>
<gene>
    <name evidence="2" type="ORF">MONBRDRAFT_22717</name>
</gene>
<protein>
    <submittedName>
        <fullName evidence="2">Uncharacterized protein</fullName>
    </submittedName>
</protein>
<evidence type="ECO:0000313" key="2">
    <source>
        <dbReference type="EMBL" id="EDQ91992.1"/>
    </source>
</evidence>
<organism evidence="2 3">
    <name type="scientific">Monosiga brevicollis</name>
    <name type="common">Choanoflagellate</name>
    <dbReference type="NCBI Taxonomy" id="81824"/>
    <lineage>
        <taxon>Eukaryota</taxon>
        <taxon>Choanoflagellata</taxon>
        <taxon>Craspedida</taxon>
        <taxon>Salpingoecidae</taxon>
        <taxon>Monosiga</taxon>
    </lineage>
</organism>
<feature type="compositionally biased region" description="Polar residues" evidence="1">
    <location>
        <begin position="726"/>
        <end position="745"/>
    </location>
</feature>
<dbReference type="STRING" id="81824.A9URV5"/>
<dbReference type="PANTHER" id="PTHR12349">
    <property type="entry name" value="ANKYRIN REPEAT AND LEM DOMAIN-CONTAINING PROTEIN 2"/>
    <property type="match status" value="1"/>
</dbReference>
<keyword evidence="3" id="KW-1185">Reference proteome</keyword>
<dbReference type="AlphaFoldDB" id="A9URV5"/>
<dbReference type="GeneID" id="5888186"/>
<dbReference type="Proteomes" id="UP000001357">
    <property type="component" value="Unassembled WGS sequence"/>
</dbReference>
<dbReference type="InParanoid" id="A9URV5"/>
<proteinExistence type="predicted"/>
<evidence type="ECO:0000313" key="3">
    <source>
        <dbReference type="Proteomes" id="UP000001357"/>
    </source>
</evidence>
<dbReference type="KEGG" id="mbr:MONBRDRAFT_22717"/>
<feature type="compositionally biased region" description="Low complexity" evidence="1">
    <location>
        <begin position="554"/>
        <end position="571"/>
    </location>
</feature>
<feature type="compositionally biased region" description="Low complexity" evidence="1">
    <location>
        <begin position="56"/>
        <end position="71"/>
    </location>
</feature>
<feature type="region of interest" description="Disordered" evidence="1">
    <location>
        <begin position="1"/>
        <end position="75"/>
    </location>
</feature>
<dbReference type="RefSeq" id="XP_001743278.1">
    <property type="nucleotide sequence ID" value="XM_001743226.1"/>
</dbReference>
<sequence length="795" mass="86197">MEQVAEAEGVAPAVTEAAPDSGAAPAVTEAAPDSGAAPAVTEAASDSGAAPAVTEAAPDSATAPAAPQQAPVETLVEPSNRELFIYLKKHGTSLPNVSALNNAATKAKALEQYYALQGLTPMSTATEAPQPAAPKPIRHVWVAWTSRPPQEVTVPTLPPSPLDPATVGADRRVPAEGYARLQQDASYPDFFQQLTQLEGLETRSVDDEEEARAWLQRPRAVFGLVTKPFTAEHINAVPVTTLQPGNWATLPADLPPAGILYTVTPLTSCPLWRTLSKCRPAHFREYKEWSAAVAWLQETLTLEENARQQDELAANSSTSAANVEAVPTTKSAGDCFEVGRAVSQGNVTRYRELVRARPDRLIVEGESLIPTRIRQFGPDKHSDLAANMPGKTMEQARAELLDCVMTSYLQSPYSVYGDPVTPAMLAARKGRLGTLKILLSCGRFSRVADPLYKSTLQWLIEHYGERSSAAESEVIAERNELQQFLVERTFVAITKPVRPTTAKRAMELQAAFQHSPDNTIAEQQANRLKAALTATEPGERENQERASTTNGVNPSTPTTGTPLGTPTADTPSSIQRAAEWHEYRTRRRDDPGRGLQQYGRVLSKQSGVPFAEYWPFLGTYADLSTLAGLEKLEAHLRTHHHRFLAGRYPGPSDADAFLAAREEPSLQLALGWKPESRSRLLGKPWDHLSLFDLSVVDEAVVASSEGPASLEAASPTIHKLHDASPDRTSSFDNNLPARTSTSQPDPYTHHQLGYSLLDKRPLLPYMFCPPEDIAGVVAEEEELGGKLAALNLGNN</sequence>
<accession>A9URV5</accession>
<feature type="region of interest" description="Disordered" evidence="1">
    <location>
        <begin position="720"/>
        <end position="750"/>
    </location>
</feature>
<reference evidence="2 3" key="1">
    <citation type="journal article" date="2008" name="Nature">
        <title>The genome of the choanoflagellate Monosiga brevicollis and the origin of metazoans.</title>
        <authorList>
            <consortium name="JGI Sequencing"/>
            <person name="King N."/>
            <person name="Westbrook M.J."/>
            <person name="Young S.L."/>
            <person name="Kuo A."/>
            <person name="Abedin M."/>
            <person name="Chapman J."/>
            <person name="Fairclough S."/>
            <person name="Hellsten U."/>
            <person name="Isogai Y."/>
            <person name="Letunic I."/>
            <person name="Marr M."/>
            <person name="Pincus D."/>
            <person name="Putnam N."/>
            <person name="Rokas A."/>
            <person name="Wright K.J."/>
            <person name="Zuzow R."/>
            <person name="Dirks W."/>
            <person name="Good M."/>
            <person name="Goodstein D."/>
            <person name="Lemons D."/>
            <person name="Li W."/>
            <person name="Lyons J.B."/>
            <person name="Morris A."/>
            <person name="Nichols S."/>
            <person name="Richter D.J."/>
            <person name="Salamov A."/>
            <person name="Bork P."/>
            <person name="Lim W.A."/>
            <person name="Manning G."/>
            <person name="Miller W.T."/>
            <person name="McGinnis W."/>
            <person name="Shapiro H."/>
            <person name="Tjian R."/>
            <person name="Grigoriev I.V."/>
            <person name="Rokhsar D."/>
        </authorList>
    </citation>
    <scope>NUCLEOTIDE SEQUENCE [LARGE SCALE GENOMIC DNA]</scope>
    <source>
        <strain evidence="3">MX1 / ATCC 50154</strain>
    </source>
</reference>